<dbReference type="Pfam" id="PF00300">
    <property type="entry name" value="His_Phos_1"/>
    <property type="match status" value="1"/>
</dbReference>
<dbReference type="Gene3D" id="3.40.50.1240">
    <property type="entry name" value="Phosphoglycerate mutase-like"/>
    <property type="match status" value="1"/>
</dbReference>
<evidence type="ECO:0000256" key="1">
    <source>
        <dbReference type="ARBA" id="ARBA00022801"/>
    </source>
</evidence>
<dbReference type="OrthoDB" id="9810154at2"/>
<keyword evidence="1" id="KW-0378">Hydrolase</keyword>
<sequence>MCDMRNTIVLVRHSTAERFSANGDLGRALTPEGQEQAIELGKLLVKELGPSVDCLVASHAVRAQETADAIGQNLKIENLWMDRAIYDSDVDSLREIVHSCERKTLVIVGHEPTISVFAAALICDDCPGRELVYGGVPTASAIVLKTDLPFDQVCCGSCDLEAFLHAEIG</sequence>
<accession>A0A1Q5PN97</accession>
<dbReference type="PANTHER" id="PTHR20935">
    <property type="entry name" value="PHOSPHOGLYCERATE MUTASE-RELATED"/>
    <property type="match status" value="1"/>
</dbReference>
<organism evidence="2 3">
    <name type="scientific">Boudabousia liubingyangii</name>
    <dbReference type="NCBI Taxonomy" id="1921764"/>
    <lineage>
        <taxon>Bacteria</taxon>
        <taxon>Bacillati</taxon>
        <taxon>Actinomycetota</taxon>
        <taxon>Actinomycetes</taxon>
        <taxon>Actinomycetales</taxon>
        <taxon>Actinomycetaceae</taxon>
        <taxon>Boudabousia</taxon>
    </lineage>
</organism>
<keyword evidence="3" id="KW-1185">Reference proteome</keyword>
<dbReference type="GO" id="GO:0016787">
    <property type="term" value="F:hydrolase activity"/>
    <property type="evidence" value="ECO:0007669"/>
    <property type="project" value="UniProtKB-KW"/>
</dbReference>
<dbReference type="Proteomes" id="UP000186785">
    <property type="component" value="Unassembled WGS sequence"/>
</dbReference>
<gene>
    <name evidence="2" type="ORF">BSR29_04040</name>
</gene>
<dbReference type="CDD" id="cd07067">
    <property type="entry name" value="HP_PGM_like"/>
    <property type="match status" value="1"/>
</dbReference>
<proteinExistence type="predicted"/>
<evidence type="ECO:0000313" key="3">
    <source>
        <dbReference type="Proteomes" id="UP000186785"/>
    </source>
</evidence>
<evidence type="ECO:0000313" key="2">
    <source>
        <dbReference type="EMBL" id="OKL49013.1"/>
    </source>
</evidence>
<name>A0A1Q5PN97_9ACTO</name>
<dbReference type="AlphaFoldDB" id="A0A1Q5PN97"/>
<dbReference type="STRING" id="1921764.BSR28_03610"/>
<comment type="caution">
    <text evidence="2">The sequence shown here is derived from an EMBL/GenBank/DDBJ whole genome shotgun (WGS) entry which is preliminary data.</text>
</comment>
<protein>
    <recommendedName>
        <fullName evidence="4">Phosphohistidine phosphatase SixA</fullName>
    </recommendedName>
</protein>
<dbReference type="InterPro" id="IPR051021">
    <property type="entry name" value="Mito_Ser/Thr_phosphatase"/>
</dbReference>
<dbReference type="SUPFAM" id="SSF53254">
    <property type="entry name" value="Phosphoglycerate mutase-like"/>
    <property type="match status" value="1"/>
</dbReference>
<dbReference type="EMBL" id="MQSV01000002">
    <property type="protein sequence ID" value="OKL49013.1"/>
    <property type="molecule type" value="Genomic_DNA"/>
</dbReference>
<evidence type="ECO:0008006" key="4">
    <source>
        <dbReference type="Google" id="ProtNLM"/>
    </source>
</evidence>
<dbReference type="InterPro" id="IPR029033">
    <property type="entry name" value="His_PPase_superfam"/>
</dbReference>
<reference evidence="2 3" key="1">
    <citation type="submission" date="2016-11" db="EMBL/GenBank/DDBJ databases">
        <title>Actinomyces gypaetusis sp. nov. isolated from the vulture Gypaetus barbatus in Qinghai Tibet Plateau China.</title>
        <authorList>
            <person name="Meng X."/>
        </authorList>
    </citation>
    <scope>NUCLEOTIDE SEQUENCE [LARGE SCALE GENOMIC DNA]</scope>
    <source>
        <strain evidence="2 3">VUL4_2</strain>
    </source>
</reference>
<dbReference type="InterPro" id="IPR013078">
    <property type="entry name" value="His_Pase_superF_clade-1"/>
</dbReference>
<dbReference type="SMART" id="SM00855">
    <property type="entry name" value="PGAM"/>
    <property type="match status" value="1"/>
</dbReference>